<evidence type="ECO:0000313" key="1">
    <source>
        <dbReference type="EMBL" id="ORY56655.1"/>
    </source>
</evidence>
<protein>
    <recommendedName>
        <fullName evidence="3">FAD dependent oxidoreductase domain-containing protein</fullName>
    </recommendedName>
</protein>
<dbReference type="RefSeq" id="XP_040710234.1">
    <property type="nucleotide sequence ID" value="XM_040853422.1"/>
</dbReference>
<proteinExistence type="predicted"/>
<dbReference type="GeneID" id="63769634"/>
<dbReference type="InterPro" id="IPR036188">
    <property type="entry name" value="FAD/NAD-bd_sf"/>
</dbReference>
<name>A0A1Y2DD84_9PEZI</name>
<dbReference type="Proteomes" id="UP000193689">
    <property type="component" value="Unassembled WGS sequence"/>
</dbReference>
<reference evidence="1 2" key="1">
    <citation type="submission" date="2016-07" db="EMBL/GenBank/DDBJ databases">
        <title>Pervasive Adenine N6-methylation of Active Genes in Fungi.</title>
        <authorList>
            <consortium name="DOE Joint Genome Institute"/>
            <person name="Mondo S.J."/>
            <person name="Dannebaum R.O."/>
            <person name="Kuo R.C."/>
            <person name="Labutti K."/>
            <person name="Haridas S."/>
            <person name="Kuo A."/>
            <person name="Salamov A."/>
            <person name="Ahrendt S.R."/>
            <person name="Lipzen A."/>
            <person name="Sullivan W."/>
            <person name="Andreopoulos W.B."/>
            <person name="Clum A."/>
            <person name="Lindquist E."/>
            <person name="Daum C."/>
            <person name="Ramamoorthy G.K."/>
            <person name="Gryganskyi A."/>
            <person name="Culley D."/>
            <person name="Magnuson J.K."/>
            <person name="James T.Y."/>
            <person name="O'Malley M.A."/>
            <person name="Stajich J.E."/>
            <person name="Spatafora J.W."/>
            <person name="Visel A."/>
            <person name="Grigoriev I.V."/>
        </authorList>
    </citation>
    <scope>NUCLEOTIDE SEQUENCE [LARGE SCALE GENOMIC DNA]</scope>
    <source>
        <strain evidence="1 2">CBS 129021</strain>
    </source>
</reference>
<organism evidence="1 2">
    <name type="scientific">Pseudomassariella vexata</name>
    <dbReference type="NCBI Taxonomy" id="1141098"/>
    <lineage>
        <taxon>Eukaryota</taxon>
        <taxon>Fungi</taxon>
        <taxon>Dikarya</taxon>
        <taxon>Ascomycota</taxon>
        <taxon>Pezizomycotina</taxon>
        <taxon>Sordariomycetes</taxon>
        <taxon>Xylariomycetidae</taxon>
        <taxon>Amphisphaeriales</taxon>
        <taxon>Pseudomassariaceae</taxon>
        <taxon>Pseudomassariella</taxon>
    </lineage>
</organism>
<evidence type="ECO:0008006" key="3">
    <source>
        <dbReference type="Google" id="ProtNLM"/>
    </source>
</evidence>
<keyword evidence="2" id="KW-1185">Reference proteome</keyword>
<comment type="caution">
    <text evidence="1">The sequence shown here is derived from an EMBL/GenBank/DDBJ whole genome shotgun (WGS) entry which is preliminary data.</text>
</comment>
<dbReference type="AlphaFoldDB" id="A0A1Y2DD84"/>
<gene>
    <name evidence="1" type="ORF">BCR38DRAFT_115543</name>
</gene>
<dbReference type="Gene3D" id="3.50.50.60">
    <property type="entry name" value="FAD/NAD(P)-binding domain"/>
    <property type="match status" value="1"/>
</dbReference>
<sequence>MSKNFSVVMIGGGTRGCSSALHLADALYLLVKMSTRLSSKLCSFSDGDDEAVVRALLAPAGEAWAKEAVFSPYYHDTGYIVAGSPPETSWIESFVKRWNSQTHCRHHDTGDTRSRQY</sequence>
<dbReference type="EMBL" id="MCFJ01000022">
    <property type="protein sequence ID" value="ORY56655.1"/>
    <property type="molecule type" value="Genomic_DNA"/>
</dbReference>
<dbReference type="OrthoDB" id="2219495at2759"/>
<accession>A0A1Y2DD84</accession>
<evidence type="ECO:0000313" key="2">
    <source>
        <dbReference type="Proteomes" id="UP000193689"/>
    </source>
</evidence>
<dbReference type="InParanoid" id="A0A1Y2DD84"/>
<dbReference type="STRING" id="1141098.A0A1Y2DD84"/>